<dbReference type="EMBL" id="LR797009">
    <property type="protein sequence ID" value="CAB4181146.1"/>
    <property type="molecule type" value="Genomic_DNA"/>
</dbReference>
<dbReference type="EMBL" id="LR796942">
    <property type="protein sequence ID" value="CAB4176613.1"/>
    <property type="molecule type" value="Genomic_DNA"/>
</dbReference>
<proteinExistence type="predicted"/>
<evidence type="ECO:0000313" key="4">
    <source>
        <dbReference type="EMBL" id="CAB4198138.1"/>
    </source>
</evidence>
<accession>A0A6J7X9G4</accession>
<evidence type="ECO:0000313" key="2">
    <source>
        <dbReference type="EMBL" id="CAB4176613.1"/>
    </source>
</evidence>
<reference evidence="6" key="1">
    <citation type="submission" date="2020-05" db="EMBL/GenBank/DDBJ databases">
        <authorList>
            <person name="Chiriac C."/>
            <person name="Salcher M."/>
            <person name="Ghai R."/>
            <person name="Kavagutti S V."/>
        </authorList>
    </citation>
    <scope>NUCLEOTIDE SEQUENCE</scope>
</reference>
<dbReference type="EMBL" id="LR798377">
    <property type="protein sequence ID" value="CAB5227508.1"/>
    <property type="molecule type" value="Genomic_DNA"/>
</dbReference>
<organism evidence="6">
    <name type="scientific">uncultured Caudovirales phage</name>
    <dbReference type="NCBI Taxonomy" id="2100421"/>
    <lineage>
        <taxon>Viruses</taxon>
        <taxon>Duplodnaviria</taxon>
        <taxon>Heunggongvirae</taxon>
        <taxon>Uroviricota</taxon>
        <taxon>Caudoviricetes</taxon>
        <taxon>Peduoviridae</taxon>
        <taxon>Maltschvirus</taxon>
        <taxon>Maltschvirus maltsch</taxon>
    </lineage>
</organism>
<sequence>MTDNGNGQRTYRINPYKHHHADVSPIDGEFREMYYALAAEGARVARDSRVCFVGMARDIAGILPVNLERVKQIGLMFSEWSAVVIENDSLDSTKKILQEWAEVNHGQVIANCSDYGRERLSGFERLRVEHYAEYRTRYRDIAASHFGKVDYVIAVDLDPWGGWSESGVLNGLGWIDRLKSAAGLASVSLHEQQAILASGERGSIWGHYDQWAWRAAGWQKRFEPHFPLWTPPVGSPPIRCNSAFGALCIYRADPFFTYAPVSINGDIEHVGLHKAMADGGWEFYLNPSQRTLMNWAPTDEDLLPDDA</sequence>
<evidence type="ECO:0000313" key="6">
    <source>
        <dbReference type="EMBL" id="CAB5227508.1"/>
    </source>
</evidence>
<protein>
    <submittedName>
        <fullName evidence="6">Uncharacterized protein</fullName>
    </submittedName>
</protein>
<dbReference type="EMBL" id="LR796838">
    <property type="protein sequence ID" value="CAB4169099.1"/>
    <property type="molecule type" value="Genomic_DNA"/>
</dbReference>
<dbReference type="EMBL" id="LR797361">
    <property type="protein sequence ID" value="CAB4210422.1"/>
    <property type="molecule type" value="Genomic_DNA"/>
</dbReference>
<name>A0A6J7X9G4_9CAUD</name>
<evidence type="ECO:0000313" key="5">
    <source>
        <dbReference type="EMBL" id="CAB4210422.1"/>
    </source>
</evidence>
<dbReference type="EMBL" id="LR797259">
    <property type="protein sequence ID" value="CAB4198138.1"/>
    <property type="molecule type" value="Genomic_DNA"/>
</dbReference>
<evidence type="ECO:0000313" key="1">
    <source>
        <dbReference type="EMBL" id="CAB4169099.1"/>
    </source>
</evidence>
<gene>
    <name evidence="3" type="ORF">UFOVP1073_13</name>
    <name evidence="4" type="ORF">UFOVP1308_52</name>
    <name evidence="5" type="ORF">UFOVP1423_17</name>
    <name evidence="6" type="ORF">UFOVP1520_62</name>
    <name evidence="1" type="ORF">UFOVP898_15</name>
    <name evidence="2" type="ORF">UFOVP985_44</name>
</gene>
<evidence type="ECO:0000313" key="3">
    <source>
        <dbReference type="EMBL" id="CAB4181146.1"/>
    </source>
</evidence>